<evidence type="ECO:0000256" key="7">
    <source>
        <dbReference type="ARBA" id="ARBA00024867"/>
    </source>
</evidence>
<dbReference type="PROSITE" id="PS50110">
    <property type="entry name" value="RESPONSE_REGULATORY"/>
    <property type="match status" value="1"/>
</dbReference>
<dbReference type="Pfam" id="PF00072">
    <property type="entry name" value="Response_reg"/>
    <property type="match status" value="1"/>
</dbReference>
<dbReference type="PROSITE" id="PS51755">
    <property type="entry name" value="OMPR_PHOB"/>
    <property type="match status" value="1"/>
</dbReference>
<keyword evidence="6" id="KW-0804">Transcription</keyword>
<feature type="domain" description="Response regulatory" evidence="10">
    <location>
        <begin position="3"/>
        <end position="113"/>
    </location>
</feature>
<sequence length="219" mass="23983">MQDILVIDDDIYIGDMLEEALRKEGYGVSRAYSGTEALLLVGQKKPDLILLDLMLPGLSGEELLPKIKGIPVIVVSAKADVADKVGLLMAGASDYVTKPFNIAELIARIAVQLRMAQSKGDTNALTFGDLTLYCDTLTAVIDGEEIRLTRTECAILKLLMQSPNTPVGRTTILDKISIDTPDCTERSLKQHISNMRKKLEAVNGHDYIEAVYGIGFKMR</sequence>
<evidence type="ECO:0000256" key="9">
    <source>
        <dbReference type="PROSITE-ProRule" id="PRU01091"/>
    </source>
</evidence>
<dbReference type="Gene3D" id="6.10.250.690">
    <property type="match status" value="1"/>
</dbReference>
<feature type="DNA-binding region" description="OmpR/PhoB-type" evidence="9">
    <location>
        <begin position="122"/>
        <end position="219"/>
    </location>
</feature>
<feature type="modified residue" description="4-aspartylphosphate" evidence="8">
    <location>
        <position position="52"/>
    </location>
</feature>
<evidence type="ECO:0000313" key="13">
    <source>
        <dbReference type="Proteomes" id="UP000006919"/>
    </source>
</evidence>
<dbReference type="GO" id="GO:0000156">
    <property type="term" value="F:phosphorelay response regulator activity"/>
    <property type="evidence" value="ECO:0007669"/>
    <property type="project" value="TreeGrafter"/>
</dbReference>
<dbReference type="InterPro" id="IPR036388">
    <property type="entry name" value="WH-like_DNA-bd_sf"/>
</dbReference>
<dbReference type="STRING" id="697329.Rumal_0827"/>
<protein>
    <recommendedName>
        <fullName evidence="1">Stage 0 sporulation protein A homolog</fullName>
    </recommendedName>
</protein>
<evidence type="ECO:0000259" key="11">
    <source>
        <dbReference type="PROSITE" id="PS51755"/>
    </source>
</evidence>
<name>E6UIQ4_RUMA7</name>
<evidence type="ECO:0000256" key="8">
    <source>
        <dbReference type="PROSITE-ProRule" id="PRU00169"/>
    </source>
</evidence>
<evidence type="ECO:0000256" key="3">
    <source>
        <dbReference type="ARBA" id="ARBA00023012"/>
    </source>
</evidence>
<dbReference type="SUPFAM" id="SSF52172">
    <property type="entry name" value="CheY-like"/>
    <property type="match status" value="1"/>
</dbReference>
<dbReference type="Gene3D" id="1.10.10.10">
    <property type="entry name" value="Winged helix-like DNA-binding domain superfamily/Winged helix DNA-binding domain"/>
    <property type="match status" value="1"/>
</dbReference>
<dbReference type="Pfam" id="PF00486">
    <property type="entry name" value="Trans_reg_C"/>
    <property type="match status" value="1"/>
</dbReference>
<accession>E6UIQ4</accession>
<organism evidence="12 13">
    <name type="scientific">Ruminococcus albus (strain ATCC 27210 / DSM 20455 / JCM 14654 / NCDO 2250 / 7)</name>
    <dbReference type="NCBI Taxonomy" id="697329"/>
    <lineage>
        <taxon>Bacteria</taxon>
        <taxon>Bacillati</taxon>
        <taxon>Bacillota</taxon>
        <taxon>Clostridia</taxon>
        <taxon>Eubacteriales</taxon>
        <taxon>Oscillospiraceae</taxon>
        <taxon>Ruminococcus</taxon>
    </lineage>
</organism>
<evidence type="ECO:0000313" key="12">
    <source>
        <dbReference type="EMBL" id="ADU21356.1"/>
    </source>
</evidence>
<dbReference type="EMBL" id="CP002403">
    <property type="protein sequence ID" value="ADU21356.1"/>
    <property type="molecule type" value="Genomic_DNA"/>
</dbReference>
<keyword evidence="4" id="KW-0805">Transcription regulation</keyword>
<dbReference type="OrthoDB" id="1655504at2"/>
<gene>
    <name evidence="12" type="ordered locus">Rumal_0827</name>
</gene>
<dbReference type="CDD" id="cd00383">
    <property type="entry name" value="trans_reg_C"/>
    <property type="match status" value="1"/>
</dbReference>
<dbReference type="KEGG" id="ral:Rumal_0827"/>
<dbReference type="eggNOG" id="COG0745">
    <property type="taxonomic scope" value="Bacteria"/>
</dbReference>
<dbReference type="InterPro" id="IPR001867">
    <property type="entry name" value="OmpR/PhoB-type_DNA-bd"/>
</dbReference>
<evidence type="ECO:0000256" key="6">
    <source>
        <dbReference type="ARBA" id="ARBA00023163"/>
    </source>
</evidence>
<dbReference type="Gene3D" id="3.40.50.2300">
    <property type="match status" value="1"/>
</dbReference>
<evidence type="ECO:0000256" key="5">
    <source>
        <dbReference type="ARBA" id="ARBA00023125"/>
    </source>
</evidence>
<dbReference type="SMART" id="SM00862">
    <property type="entry name" value="Trans_reg_C"/>
    <property type="match status" value="1"/>
</dbReference>
<dbReference type="PANTHER" id="PTHR48111:SF40">
    <property type="entry name" value="PHOSPHATE REGULON TRANSCRIPTIONAL REGULATORY PROTEIN PHOB"/>
    <property type="match status" value="1"/>
</dbReference>
<evidence type="ECO:0000256" key="2">
    <source>
        <dbReference type="ARBA" id="ARBA00022553"/>
    </source>
</evidence>
<dbReference type="GO" id="GO:0032993">
    <property type="term" value="C:protein-DNA complex"/>
    <property type="evidence" value="ECO:0007669"/>
    <property type="project" value="TreeGrafter"/>
</dbReference>
<dbReference type="InterPro" id="IPR011006">
    <property type="entry name" value="CheY-like_superfamily"/>
</dbReference>
<dbReference type="InterPro" id="IPR001789">
    <property type="entry name" value="Sig_transdc_resp-reg_receiver"/>
</dbReference>
<dbReference type="SMART" id="SM00448">
    <property type="entry name" value="REC"/>
    <property type="match status" value="1"/>
</dbReference>
<dbReference type="InterPro" id="IPR039420">
    <property type="entry name" value="WalR-like"/>
</dbReference>
<keyword evidence="3" id="KW-0902">Two-component regulatory system</keyword>
<dbReference type="PANTHER" id="PTHR48111">
    <property type="entry name" value="REGULATOR OF RPOS"/>
    <property type="match status" value="1"/>
</dbReference>
<comment type="function">
    <text evidence="7">May play the central regulatory role in sporulation. It may be an element of the effector pathway responsible for the activation of sporulation genes in response to nutritional stress. Spo0A may act in concert with spo0H (a sigma factor) to control the expression of some genes that are critical to the sporulation process.</text>
</comment>
<dbReference type="GO" id="GO:0000976">
    <property type="term" value="F:transcription cis-regulatory region binding"/>
    <property type="evidence" value="ECO:0007669"/>
    <property type="project" value="TreeGrafter"/>
</dbReference>
<keyword evidence="5 9" id="KW-0238">DNA-binding</keyword>
<dbReference type="HOGENOM" id="CLU_000445_30_3_9"/>
<dbReference type="AlphaFoldDB" id="E6UIQ4"/>
<dbReference type="GO" id="GO:0005829">
    <property type="term" value="C:cytosol"/>
    <property type="evidence" value="ECO:0007669"/>
    <property type="project" value="TreeGrafter"/>
</dbReference>
<evidence type="ECO:0000256" key="4">
    <source>
        <dbReference type="ARBA" id="ARBA00023015"/>
    </source>
</evidence>
<keyword evidence="2 8" id="KW-0597">Phosphoprotein</keyword>
<proteinExistence type="predicted"/>
<reference evidence="12 13" key="1">
    <citation type="journal article" date="2011" name="J. Bacteriol.">
        <title>Complete genome of the cellulolytic ruminal bacterium Ruminococcus albus 7.</title>
        <authorList>
            <person name="Suen G."/>
            <person name="Stevenson D.M."/>
            <person name="Bruce D.C."/>
            <person name="Chertkov O."/>
            <person name="Copeland A."/>
            <person name="Cheng J.F."/>
            <person name="Detter C."/>
            <person name="Detter J.C."/>
            <person name="Goodwin L.A."/>
            <person name="Han C.S."/>
            <person name="Hauser L.J."/>
            <person name="Ivanova N.N."/>
            <person name="Kyrpides N.C."/>
            <person name="Land M.L."/>
            <person name="Lapidus A."/>
            <person name="Lucas S."/>
            <person name="Ovchinnikova G."/>
            <person name="Pitluck S."/>
            <person name="Tapia R."/>
            <person name="Woyke T."/>
            <person name="Boyum J."/>
            <person name="Mead D."/>
            <person name="Weimer P.J."/>
        </authorList>
    </citation>
    <scope>NUCLEOTIDE SEQUENCE [LARGE SCALE GENOMIC DNA]</scope>
    <source>
        <strain evidence="13">ATCC 27210 / DSM 20455 / JCM 14654 / NCDO 2250 / 7</strain>
    </source>
</reference>
<evidence type="ECO:0000259" key="10">
    <source>
        <dbReference type="PROSITE" id="PS50110"/>
    </source>
</evidence>
<dbReference type="RefSeq" id="WP_013497538.1">
    <property type="nucleotide sequence ID" value="NC_014833.1"/>
</dbReference>
<evidence type="ECO:0000256" key="1">
    <source>
        <dbReference type="ARBA" id="ARBA00018672"/>
    </source>
</evidence>
<dbReference type="Proteomes" id="UP000006919">
    <property type="component" value="Chromosome"/>
</dbReference>
<feature type="domain" description="OmpR/PhoB-type" evidence="11">
    <location>
        <begin position="122"/>
        <end position="219"/>
    </location>
</feature>
<dbReference type="GO" id="GO:0006355">
    <property type="term" value="P:regulation of DNA-templated transcription"/>
    <property type="evidence" value="ECO:0007669"/>
    <property type="project" value="InterPro"/>
</dbReference>